<gene>
    <name evidence="12" type="ORF">GRI47_14285</name>
</gene>
<dbReference type="CDD" id="cd00075">
    <property type="entry name" value="HATPase"/>
    <property type="match status" value="1"/>
</dbReference>
<dbReference type="EC" id="2.7.13.3" evidence="3"/>
<evidence type="ECO:0000256" key="4">
    <source>
        <dbReference type="ARBA" id="ARBA00022553"/>
    </source>
</evidence>
<comment type="catalytic activity">
    <reaction evidence="1">
        <text>ATP + protein L-histidine = ADP + protein N-phospho-L-histidine.</text>
        <dbReference type="EC" id="2.7.13.3"/>
    </reaction>
</comment>
<keyword evidence="9 10" id="KW-0472">Membrane</keyword>
<dbReference type="InterPro" id="IPR050428">
    <property type="entry name" value="TCS_sensor_his_kinase"/>
</dbReference>
<feature type="transmembrane region" description="Helical" evidence="10">
    <location>
        <begin position="154"/>
        <end position="173"/>
    </location>
</feature>
<dbReference type="OrthoDB" id="9815202at2"/>
<dbReference type="SMART" id="SM00387">
    <property type="entry name" value="HATPase_c"/>
    <property type="match status" value="1"/>
</dbReference>
<dbReference type="GO" id="GO:0000155">
    <property type="term" value="F:phosphorelay sensor kinase activity"/>
    <property type="evidence" value="ECO:0007669"/>
    <property type="project" value="InterPro"/>
</dbReference>
<dbReference type="InterPro" id="IPR036097">
    <property type="entry name" value="HisK_dim/P_sf"/>
</dbReference>
<dbReference type="Pfam" id="PF02518">
    <property type="entry name" value="HATPase_c"/>
    <property type="match status" value="1"/>
</dbReference>
<keyword evidence="6 10" id="KW-0812">Transmembrane</keyword>
<evidence type="ECO:0000256" key="6">
    <source>
        <dbReference type="ARBA" id="ARBA00022692"/>
    </source>
</evidence>
<evidence type="ECO:0000259" key="11">
    <source>
        <dbReference type="PROSITE" id="PS50109"/>
    </source>
</evidence>
<keyword evidence="7 12" id="KW-0418">Kinase</keyword>
<feature type="domain" description="Histidine kinase" evidence="11">
    <location>
        <begin position="238"/>
        <end position="449"/>
    </location>
</feature>
<evidence type="ECO:0000256" key="7">
    <source>
        <dbReference type="ARBA" id="ARBA00022777"/>
    </source>
</evidence>
<dbReference type="Gene3D" id="3.30.565.10">
    <property type="entry name" value="Histidine kinase-like ATPase, C-terminal domain"/>
    <property type="match status" value="1"/>
</dbReference>
<accession>A0A844YCL8</accession>
<dbReference type="PANTHER" id="PTHR45436:SF8">
    <property type="entry name" value="HISTIDINE KINASE"/>
    <property type="match status" value="1"/>
</dbReference>
<dbReference type="InterPro" id="IPR005467">
    <property type="entry name" value="His_kinase_dom"/>
</dbReference>
<dbReference type="Gene3D" id="1.10.287.130">
    <property type="match status" value="1"/>
</dbReference>
<dbReference type="PROSITE" id="PS50109">
    <property type="entry name" value="HIS_KIN"/>
    <property type="match status" value="1"/>
</dbReference>
<evidence type="ECO:0000256" key="1">
    <source>
        <dbReference type="ARBA" id="ARBA00000085"/>
    </source>
</evidence>
<evidence type="ECO:0000256" key="9">
    <source>
        <dbReference type="ARBA" id="ARBA00023136"/>
    </source>
</evidence>
<evidence type="ECO:0000256" key="8">
    <source>
        <dbReference type="ARBA" id="ARBA00022989"/>
    </source>
</evidence>
<comment type="subcellular location">
    <subcellularLocation>
        <location evidence="2">Membrane</location>
    </subcellularLocation>
</comment>
<feature type="transmembrane region" description="Helical" evidence="10">
    <location>
        <begin position="12"/>
        <end position="31"/>
    </location>
</feature>
<keyword evidence="5" id="KW-0808">Transferase</keyword>
<keyword evidence="13" id="KW-1185">Reference proteome</keyword>
<keyword evidence="8 10" id="KW-1133">Transmembrane helix</keyword>
<evidence type="ECO:0000256" key="2">
    <source>
        <dbReference type="ARBA" id="ARBA00004370"/>
    </source>
</evidence>
<evidence type="ECO:0000256" key="3">
    <source>
        <dbReference type="ARBA" id="ARBA00012438"/>
    </source>
</evidence>
<evidence type="ECO:0000313" key="12">
    <source>
        <dbReference type="EMBL" id="MXO55169.1"/>
    </source>
</evidence>
<keyword evidence="4" id="KW-0597">Phosphoprotein</keyword>
<reference evidence="12 13" key="1">
    <citation type="submission" date="2019-12" db="EMBL/GenBank/DDBJ databases">
        <title>Genomic-based taxomic classification of the family Erythrobacteraceae.</title>
        <authorList>
            <person name="Xu L."/>
        </authorList>
    </citation>
    <scope>NUCLEOTIDE SEQUENCE [LARGE SCALE GENOMIC DNA]</scope>
    <source>
        <strain evidence="12 13">JCM 17468</strain>
    </source>
</reference>
<sequence>MILQDRTSIFSRLVATALAVAVVLVAGLWFITDQTIRATLEETGRNAVDVDLAGLVDIHSSGGVGELTSRIADRLALVPVDGARPHYLLTGKNGARLAGDIRAWPDLDPAISESGTITLGRTTQALARATQLGPDLRLLVAHEIEDTGPLLRRVGFAFLGGGLLLVLLVGLAARFATRRLQRRIAGINAAFESTDTSALVPLMHNRRFDEIDELAAHSAAVLDRVKRLMVSYRNASDQIAHEVRTPLTHLDGKLVKALGSDPDPATARHLVAAREDIRSLIATLESLLDIAASQARQGDQLGLKPVDLSALCESICELYCDSAEESGHRFDWDIAPGVTVDGEAEHLARLITNLLDNAFKYVPAGGTIELVLEPGPRLVVRDDGPGVPEPDRERIFERFYRSSAHEHGENGAGLGLALARAIAERHGWQLRLIDADRGARFEVAMDERRQV</sequence>
<dbReference type="SUPFAM" id="SSF47384">
    <property type="entry name" value="Homodimeric domain of signal transducing histidine kinase"/>
    <property type="match status" value="1"/>
</dbReference>
<dbReference type="AlphaFoldDB" id="A0A844YCL8"/>
<name>A0A844YCL8_9SPHN</name>
<comment type="caution">
    <text evidence="12">The sequence shown here is derived from an EMBL/GenBank/DDBJ whole genome shotgun (WGS) entry which is preliminary data.</text>
</comment>
<dbReference type="InterPro" id="IPR036890">
    <property type="entry name" value="HATPase_C_sf"/>
</dbReference>
<proteinExistence type="predicted"/>
<dbReference type="Proteomes" id="UP000430272">
    <property type="component" value="Unassembled WGS sequence"/>
</dbReference>
<dbReference type="PANTHER" id="PTHR45436">
    <property type="entry name" value="SENSOR HISTIDINE KINASE YKOH"/>
    <property type="match status" value="1"/>
</dbReference>
<dbReference type="EMBL" id="WTYD01000004">
    <property type="protein sequence ID" value="MXO55169.1"/>
    <property type="molecule type" value="Genomic_DNA"/>
</dbReference>
<evidence type="ECO:0000256" key="5">
    <source>
        <dbReference type="ARBA" id="ARBA00022679"/>
    </source>
</evidence>
<dbReference type="GO" id="GO:0005886">
    <property type="term" value="C:plasma membrane"/>
    <property type="evidence" value="ECO:0007669"/>
    <property type="project" value="TreeGrafter"/>
</dbReference>
<organism evidence="12 13">
    <name type="scientific">Qipengyuania pelagi</name>
    <dbReference type="NCBI Taxonomy" id="994320"/>
    <lineage>
        <taxon>Bacteria</taxon>
        <taxon>Pseudomonadati</taxon>
        <taxon>Pseudomonadota</taxon>
        <taxon>Alphaproteobacteria</taxon>
        <taxon>Sphingomonadales</taxon>
        <taxon>Erythrobacteraceae</taxon>
        <taxon>Qipengyuania</taxon>
    </lineage>
</organism>
<dbReference type="SUPFAM" id="SSF55874">
    <property type="entry name" value="ATPase domain of HSP90 chaperone/DNA topoisomerase II/histidine kinase"/>
    <property type="match status" value="1"/>
</dbReference>
<evidence type="ECO:0000313" key="13">
    <source>
        <dbReference type="Proteomes" id="UP000430272"/>
    </source>
</evidence>
<dbReference type="RefSeq" id="WP_160662030.1">
    <property type="nucleotide sequence ID" value="NZ_BAABDV010000004.1"/>
</dbReference>
<protein>
    <recommendedName>
        <fullName evidence="3">histidine kinase</fullName>
        <ecNumber evidence="3">2.7.13.3</ecNumber>
    </recommendedName>
</protein>
<evidence type="ECO:0000256" key="10">
    <source>
        <dbReference type="SAM" id="Phobius"/>
    </source>
</evidence>
<dbReference type="InterPro" id="IPR003594">
    <property type="entry name" value="HATPase_dom"/>
</dbReference>
<dbReference type="InterPro" id="IPR004358">
    <property type="entry name" value="Sig_transdc_His_kin-like_C"/>
</dbReference>
<dbReference type="PRINTS" id="PR00344">
    <property type="entry name" value="BCTRLSENSOR"/>
</dbReference>